<feature type="non-terminal residue" evidence="6">
    <location>
        <position position="1"/>
    </location>
</feature>
<dbReference type="PANTHER" id="PTHR23355:SF30">
    <property type="entry name" value="DIS3-LIKE EXONUCLEASE 1"/>
    <property type="match status" value="1"/>
</dbReference>
<evidence type="ECO:0000259" key="5">
    <source>
        <dbReference type="SMART" id="SM00955"/>
    </source>
</evidence>
<keyword evidence="7" id="KW-1185">Reference proteome</keyword>
<dbReference type="EMBL" id="JBJKFK010001611">
    <property type="protein sequence ID" value="KAL3312654.1"/>
    <property type="molecule type" value="Genomic_DNA"/>
</dbReference>
<evidence type="ECO:0000313" key="7">
    <source>
        <dbReference type="Proteomes" id="UP001626550"/>
    </source>
</evidence>
<dbReference type="Proteomes" id="UP001626550">
    <property type="component" value="Unassembled WGS sequence"/>
</dbReference>
<evidence type="ECO:0000256" key="4">
    <source>
        <dbReference type="SAM" id="MobiDB-lite"/>
    </source>
</evidence>
<accession>A0ABD2PZF7</accession>
<dbReference type="PANTHER" id="PTHR23355">
    <property type="entry name" value="RIBONUCLEASE"/>
    <property type="match status" value="1"/>
</dbReference>
<feature type="compositionally biased region" description="Acidic residues" evidence="4">
    <location>
        <begin position="426"/>
        <end position="435"/>
    </location>
</feature>
<gene>
    <name evidence="6" type="primary">DIS3L_2</name>
    <name evidence="6" type="ORF">Ciccas_008751</name>
</gene>
<sequence length="466" mass="52450">EEVCKALKEAAEAIRLLVRVATQIRTRRLKRGGLELDSIEVSVRFEDQKSRSGRLEDLIPSEHLEMHSTVAELMIFANHWVARRCLERFPARSCLRRHPAPKPEHFDELRQCAASKGFNIDADTNQSLANSLNSAVDPNDGEVNSILRQLATRAMTNALYFSTGSDALTQEDFAHYGLALNLYTHFTSPIRRYADVIVHRLLMASISDDGGNAADDLFSSADLDKVCDVMNSLHWSAQQAQRCSIELFQAMFFRQMQPQDPGRFLDAIICQLRGSNGFTVQVSRFGIRGSISVKKSDGSVAWITDTHSRDQSNKVEWKSASEGYQVERVKPSSDENIYGFLQVSKPGSSNKQIYRLFDHVKVYVDVRESTAHGVTLHLTLAGLADPPVAKPAAAENDGKKLDEGLIKAVREEDSSRQKKRRMETNMDVDQEDESEQVQRSKLIASSLHDSRSSFWKIRHLIQDSQQ</sequence>
<dbReference type="InterPro" id="IPR022966">
    <property type="entry name" value="RNase_II/R_CS"/>
</dbReference>
<dbReference type="SMART" id="SM00955">
    <property type="entry name" value="RNB"/>
    <property type="match status" value="1"/>
</dbReference>
<comment type="cofactor">
    <cofactor evidence="1">
        <name>Mg(2+)</name>
        <dbReference type="ChEBI" id="CHEBI:18420"/>
    </cofactor>
</comment>
<reference evidence="6 7" key="1">
    <citation type="submission" date="2024-11" db="EMBL/GenBank/DDBJ databases">
        <title>Adaptive evolution of stress response genes in parasites aligns with host niche diversity.</title>
        <authorList>
            <person name="Hahn C."/>
            <person name="Resl P."/>
        </authorList>
    </citation>
    <scope>NUCLEOTIDE SEQUENCE [LARGE SCALE GENOMIC DNA]</scope>
    <source>
        <strain evidence="6">EGGRZ-B1_66</strain>
        <tissue evidence="6">Body</tissue>
    </source>
</reference>
<dbReference type="InterPro" id="IPR050180">
    <property type="entry name" value="RNR_Ribonuclease"/>
</dbReference>
<feature type="domain" description="RNB" evidence="5">
    <location>
        <begin position="2"/>
        <end position="208"/>
    </location>
</feature>
<keyword evidence="3" id="KW-0460">Magnesium</keyword>
<dbReference type="Gene3D" id="2.40.50.140">
    <property type="entry name" value="Nucleic acid-binding proteins"/>
    <property type="match status" value="1"/>
</dbReference>
<evidence type="ECO:0000256" key="1">
    <source>
        <dbReference type="ARBA" id="ARBA00001946"/>
    </source>
</evidence>
<dbReference type="Pfam" id="PF00773">
    <property type="entry name" value="RNB"/>
    <property type="match status" value="1"/>
</dbReference>
<proteinExistence type="predicted"/>
<organism evidence="6 7">
    <name type="scientific">Cichlidogyrus casuarinus</name>
    <dbReference type="NCBI Taxonomy" id="1844966"/>
    <lineage>
        <taxon>Eukaryota</taxon>
        <taxon>Metazoa</taxon>
        <taxon>Spiralia</taxon>
        <taxon>Lophotrochozoa</taxon>
        <taxon>Platyhelminthes</taxon>
        <taxon>Monogenea</taxon>
        <taxon>Monopisthocotylea</taxon>
        <taxon>Dactylogyridea</taxon>
        <taxon>Ancyrocephalidae</taxon>
        <taxon>Cichlidogyrus</taxon>
    </lineage>
</organism>
<dbReference type="SUPFAM" id="SSF50249">
    <property type="entry name" value="Nucleic acid-binding proteins"/>
    <property type="match status" value="1"/>
</dbReference>
<comment type="caution">
    <text evidence="6">The sequence shown here is derived from an EMBL/GenBank/DDBJ whole genome shotgun (WGS) entry which is preliminary data.</text>
</comment>
<protein>
    <recommendedName>
        <fullName evidence="2">DIS3-like exonuclease 1</fullName>
    </recommendedName>
</protein>
<dbReference type="PROSITE" id="PS01175">
    <property type="entry name" value="RIBONUCLEASE_II"/>
    <property type="match status" value="1"/>
</dbReference>
<feature type="region of interest" description="Disordered" evidence="4">
    <location>
        <begin position="410"/>
        <end position="439"/>
    </location>
</feature>
<evidence type="ECO:0000313" key="6">
    <source>
        <dbReference type="EMBL" id="KAL3312654.1"/>
    </source>
</evidence>
<dbReference type="AlphaFoldDB" id="A0ABD2PZF7"/>
<evidence type="ECO:0000256" key="2">
    <source>
        <dbReference type="ARBA" id="ARBA00016366"/>
    </source>
</evidence>
<evidence type="ECO:0000256" key="3">
    <source>
        <dbReference type="ARBA" id="ARBA00022842"/>
    </source>
</evidence>
<dbReference type="InterPro" id="IPR012340">
    <property type="entry name" value="NA-bd_OB-fold"/>
</dbReference>
<dbReference type="InterPro" id="IPR001900">
    <property type="entry name" value="RNase_II/R"/>
</dbReference>
<name>A0ABD2PZF7_9PLAT</name>